<dbReference type="GeneID" id="63804086"/>
<dbReference type="GO" id="GO:0005483">
    <property type="term" value="F:soluble NSF attachment protein activity"/>
    <property type="evidence" value="ECO:0007669"/>
    <property type="project" value="TreeGrafter"/>
</dbReference>
<dbReference type="OrthoDB" id="9984275at2759"/>
<proteinExistence type="inferred from homology"/>
<dbReference type="Gene3D" id="1.25.40.10">
    <property type="entry name" value="Tetratricopeptide repeat domain"/>
    <property type="match status" value="1"/>
</dbReference>
<protein>
    <submittedName>
        <fullName evidence="8">TPR-like protein</fullName>
    </submittedName>
</protein>
<keyword evidence="6 7" id="KW-0472">Membrane</keyword>
<dbReference type="Proteomes" id="UP000193922">
    <property type="component" value="Unassembled WGS sequence"/>
</dbReference>
<dbReference type="GO" id="GO:0019905">
    <property type="term" value="F:syntaxin binding"/>
    <property type="evidence" value="ECO:0007669"/>
    <property type="project" value="TreeGrafter"/>
</dbReference>
<dbReference type="FunFam" id="1.25.40.10:FF:000049">
    <property type="entry name" value="Alpha-soluble NSF attachment protein-like"/>
    <property type="match status" value="1"/>
</dbReference>
<dbReference type="EMBL" id="MCFD01000006">
    <property type="protein sequence ID" value="ORX70069.1"/>
    <property type="molecule type" value="Genomic_DNA"/>
</dbReference>
<evidence type="ECO:0000313" key="8">
    <source>
        <dbReference type="EMBL" id="ORX70069.1"/>
    </source>
</evidence>
<dbReference type="GO" id="GO:0006886">
    <property type="term" value="P:intracellular protein transport"/>
    <property type="evidence" value="ECO:0007669"/>
    <property type="project" value="UniProtKB-UniRule"/>
</dbReference>
<evidence type="ECO:0000256" key="5">
    <source>
        <dbReference type="ARBA" id="ARBA00022927"/>
    </source>
</evidence>
<evidence type="ECO:0000256" key="1">
    <source>
        <dbReference type="ARBA" id="ARBA00004170"/>
    </source>
</evidence>
<evidence type="ECO:0000256" key="3">
    <source>
        <dbReference type="ARBA" id="ARBA00022448"/>
    </source>
</evidence>
<evidence type="ECO:0000256" key="2">
    <source>
        <dbReference type="ARBA" id="ARBA00010050"/>
    </source>
</evidence>
<sequence length="286" mass="32174">MSDRKAQDLLAQANKKAEHKGWFGGHKYEEAGELYEQAANQFKLAKQMREAGEAMSRAADMSLKCNERNDAAQRFISAAKSFKKNYPQEAVQALKRAIALLTENGRFHAAASHQKEVAQLYESDLADLENAMEAYQLAADWYASEDSNALANGCLLKVAAFAAQLEKYERAIDIFERIAEASVDNQLTKWSIKDYFLKAGLCRLATADTIGARKALEHYKDLDMGFVNTRECKLLDNLIADAENEDMQGFTDHVAEFDQMSTLDNWKTTILLRIKHTITANEEDLT</sequence>
<dbReference type="RefSeq" id="XP_040743707.1">
    <property type="nucleotide sequence ID" value="XM_040887438.1"/>
</dbReference>
<name>A0A1Y1W962_9FUNG</name>
<dbReference type="AlphaFoldDB" id="A0A1Y1W962"/>
<dbReference type="PANTHER" id="PTHR13768">
    <property type="entry name" value="SOLUBLE NSF ATTACHMENT PROTEIN SNAP"/>
    <property type="match status" value="1"/>
</dbReference>
<evidence type="ECO:0000256" key="7">
    <source>
        <dbReference type="RuleBase" id="RU367013"/>
    </source>
</evidence>
<keyword evidence="4 7" id="KW-0931">ER-Golgi transport</keyword>
<dbReference type="GO" id="GO:0005774">
    <property type="term" value="C:vacuolar membrane"/>
    <property type="evidence" value="ECO:0007669"/>
    <property type="project" value="TreeGrafter"/>
</dbReference>
<dbReference type="GO" id="GO:0035494">
    <property type="term" value="P:SNARE complex disassembly"/>
    <property type="evidence" value="ECO:0007669"/>
    <property type="project" value="TreeGrafter"/>
</dbReference>
<accession>A0A1Y1W962</accession>
<dbReference type="Pfam" id="PF14938">
    <property type="entry name" value="SNAP"/>
    <property type="match status" value="1"/>
</dbReference>
<dbReference type="PANTHER" id="PTHR13768:SF8">
    <property type="entry name" value="ALPHA-SOLUBLE NSF ATTACHMENT PROTEIN"/>
    <property type="match status" value="1"/>
</dbReference>
<dbReference type="GO" id="GO:0031201">
    <property type="term" value="C:SNARE complex"/>
    <property type="evidence" value="ECO:0007669"/>
    <property type="project" value="TreeGrafter"/>
</dbReference>
<organism evidence="8 9">
    <name type="scientific">Linderina pennispora</name>
    <dbReference type="NCBI Taxonomy" id="61395"/>
    <lineage>
        <taxon>Eukaryota</taxon>
        <taxon>Fungi</taxon>
        <taxon>Fungi incertae sedis</taxon>
        <taxon>Zoopagomycota</taxon>
        <taxon>Kickxellomycotina</taxon>
        <taxon>Kickxellomycetes</taxon>
        <taxon>Kickxellales</taxon>
        <taxon>Kickxellaceae</taxon>
        <taxon>Linderina</taxon>
    </lineage>
</organism>
<keyword evidence="3 7" id="KW-0813">Transport</keyword>
<keyword evidence="9" id="KW-1185">Reference proteome</keyword>
<dbReference type="PRINTS" id="PR00448">
    <property type="entry name" value="NSFATTACHMNT"/>
</dbReference>
<comment type="subcellular location">
    <subcellularLocation>
        <location evidence="1 7">Membrane</location>
        <topology evidence="1 7">Peripheral membrane protein</topology>
    </subcellularLocation>
</comment>
<comment type="caution">
    <text evidence="8">The sequence shown here is derived from an EMBL/GenBank/DDBJ whole genome shotgun (WGS) entry which is preliminary data.</text>
</comment>
<reference evidence="8 9" key="1">
    <citation type="submission" date="2016-07" db="EMBL/GenBank/DDBJ databases">
        <title>Pervasive Adenine N6-methylation of Active Genes in Fungi.</title>
        <authorList>
            <consortium name="DOE Joint Genome Institute"/>
            <person name="Mondo S.J."/>
            <person name="Dannebaum R.O."/>
            <person name="Kuo R.C."/>
            <person name="Labutti K."/>
            <person name="Haridas S."/>
            <person name="Kuo A."/>
            <person name="Salamov A."/>
            <person name="Ahrendt S.R."/>
            <person name="Lipzen A."/>
            <person name="Sullivan W."/>
            <person name="Andreopoulos W.B."/>
            <person name="Clum A."/>
            <person name="Lindquist E."/>
            <person name="Daum C."/>
            <person name="Ramamoorthy G.K."/>
            <person name="Gryganskyi A."/>
            <person name="Culley D."/>
            <person name="Magnuson J.K."/>
            <person name="James T.Y."/>
            <person name="O'Malley M.A."/>
            <person name="Stajich J.E."/>
            <person name="Spatafora J.W."/>
            <person name="Visel A."/>
            <person name="Grigoriev I.V."/>
        </authorList>
    </citation>
    <scope>NUCLEOTIDE SEQUENCE [LARGE SCALE GENOMIC DNA]</scope>
    <source>
        <strain evidence="8 9">ATCC 12442</strain>
    </source>
</reference>
<evidence type="ECO:0000256" key="6">
    <source>
        <dbReference type="ARBA" id="ARBA00023136"/>
    </source>
</evidence>
<keyword evidence="5 7" id="KW-0653">Protein transport</keyword>
<evidence type="ECO:0000313" key="9">
    <source>
        <dbReference type="Proteomes" id="UP000193922"/>
    </source>
</evidence>
<comment type="function">
    <text evidence="7">Required for vesicular transport between the endoplasmic reticulum and the Golgi apparatus.</text>
</comment>
<comment type="similarity">
    <text evidence="2 7">Belongs to the SNAP family.</text>
</comment>
<dbReference type="InterPro" id="IPR011990">
    <property type="entry name" value="TPR-like_helical_dom_sf"/>
</dbReference>
<dbReference type="CDD" id="cd15832">
    <property type="entry name" value="SNAP"/>
    <property type="match status" value="1"/>
</dbReference>
<dbReference type="SUPFAM" id="SSF48452">
    <property type="entry name" value="TPR-like"/>
    <property type="match status" value="1"/>
</dbReference>
<dbReference type="STRING" id="61395.A0A1Y1W962"/>
<evidence type="ECO:0000256" key="4">
    <source>
        <dbReference type="ARBA" id="ARBA00022892"/>
    </source>
</evidence>
<gene>
    <name evidence="8" type="ORF">DL89DRAFT_267301</name>
</gene>
<dbReference type="InterPro" id="IPR000744">
    <property type="entry name" value="NSF_attach"/>
</dbReference>